<protein>
    <submittedName>
        <fullName evidence="1">Uncharacterized protein</fullName>
    </submittedName>
</protein>
<evidence type="ECO:0000313" key="2">
    <source>
        <dbReference type="Proteomes" id="UP000482960"/>
    </source>
</evidence>
<comment type="caution">
    <text evidence="1">The sequence shown here is derived from an EMBL/GenBank/DDBJ whole genome shotgun (WGS) entry which is preliminary data.</text>
</comment>
<dbReference type="EMBL" id="BLPG01000001">
    <property type="protein sequence ID" value="GFJ93330.1"/>
    <property type="molecule type" value="Genomic_DNA"/>
</dbReference>
<keyword evidence="2" id="KW-1185">Reference proteome</keyword>
<name>A0A6V8LCF3_9ACTN</name>
<dbReference type="RefSeq" id="WP_173079988.1">
    <property type="nucleotide sequence ID" value="NZ_BAABJB010000055.1"/>
</dbReference>
<accession>A0A6V8LCF3</accession>
<dbReference type="Proteomes" id="UP000482960">
    <property type="component" value="Unassembled WGS sequence"/>
</dbReference>
<reference evidence="1 2" key="2">
    <citation type="submission" date="2020-03" db="EMBL/GenBank/DDBJ databases">
        <authorList>
            <person name="Ichikawa N."/>
            <person name="Kimura A."/>
            <person name="Kitahashi Y."/>
            <person name="Uohara A."/>
        </authorList>
    </citation>
    <scope>NUCLEOTIDE SEQUENCE [LARGE SCALE GENOMIC DNA]</scope>
    <source>
        <strain evidence="1 2">NBRC 108638</strain>
    </source>
</reference>
<dbReference type="AlphaFoldDB" id="A0A6V8LCF3"/>
<proteinExistence type="predicted"/>
<gene>
    <name evidence="1" type="ORF">Prum_069720</name>
</gene>
<sequence length="194" mass="20823">MSIANQPSGLLDDERVRAVLTRAWAEHGSGPAADPIVQSFLSAAAAAAHRAIGPEPDPARHNHSDDELCGCVARLVEDARANLQRRAAAQAGTDRHRRALHRLQADIRTAALDALATQPRLAQSLASALQDWGMPPIPTPHTVTLQVPIVVHVDAAGDEEARNRATDRLRDELHPPYGMDIDISEAVCTDLTGE</sequence>
<organism evidence="1 2">
    <name type="scientific">Phytohabitans rumicis</name>
    <dbReference type="NCBI Taxonomy" id="1076125"/>
    <lineage>
        <taxon>Bacteria</taxon>
        <taxon>Bacillati</taxon>
        <taxon>Actinomycetota</taxon>
        <taxon>Actinomycetes</taxon>
        <taxon>Micromonosporales</taxon>
        <taxon>Micromonosporaceae</taxon>
    </lineage>
</organism>
<reference evidence="1 2" key="1">
    <citation type="submission" date="2020-03" db="EMBL/GenBank/DDBJ databases">
        <title>Whole genome shotgun sequence of Phytohabitans rumicis NBRC 108638.</title>
        <authorList>
            <person name="Komaki H."/>
            <person name="Tamura T."/>
        </authorList>
    </citation>
    <scope>NUCLEOTIDE SEQUENCE [LARGE SCALE GENOMIC DNA]</scope>
    <source>
        <strain evidence="1 2">NBRC 108638</strain>
    </source>
</reference>
<evidence type="ECO:0000313" key="1">
    <source>
        <dbReference type="EMBL" id="GFJ93330.1"/>
    </source>
</evidence>